<evidence type="ECO:0000256" key="1">
    <source>
        <dbReference type="ARBA" id="ARBA00001946"/>
    </source>
</evidence>
<evidence type="ECO:0000313" key="14">
    <source>
        <dbReference type="Proteomes" id="UP000464675"/>
    </source>
</evidence>
<evidence type="ECO:0000313" key="12">
    <source>
        <dbReference type="EMBL" id="MBB5210670.1"/>
    </source>
</evidence>
<evidence type="ECO:0000313" key="13">
    <source>
        <dbReference type="EMBL" id="QHQ38871.1"/>
    </source>
</evidence>
<proteinExistence type="inferred from homology"/>
<dbReference type="PROSITE" id="PS51462">
    <property type="entry name" value="NUDIX"/>
    <property type="match status" value="1"/>
</dbReference>
<organism evidence="12 15">
    <name type="scientific">Microbulbifer hydrolyticus</name>
    <dbReference type="NCBI Taxonomy" id="48074"/>
    <lineage>
        <taxon>Bacteria</taxon>
        <taxon>Pseudomonadati</taxon>
        <taxon>Pseudomonadota</taxon>
        <taxon>Gammaproteobacteria</taxon>
        <taxon>Cellvibrionales</taxon>
        <taxon>Microbulbiferaceae</taxon>
        <taxon>Microbulbifer</taxon>
    </lineage>
</organism>
<dbReference type="InterPro" id="IPR015375">
    <property type="entry name" value="NADH_PPase-like_N"/>
</dbReference>
<dbReference type="Gene3D" id="3.90.79.10">
    <property type="entry name" value="Nucleoside Triphosphate Pyrophosphohydrolase"/>
    <property type="match status" value="1"/>
</dbReference>
<dbReference type="GO" id="GO:0005829">
    <property type="term" value="C:cytosol"/>
    <property type="evidence" value="ECO:0007669"/>
    <property type="project" value="TreeGrafter"/>
</dbReference>
<dbReference type="RefSeq" id="WP_161858198.1">
    <property type="nucleotide sequence ID" value="NZ_CP047491.1"/>
</dbReference>
<dbReference type="EMBL" id="CP047491">
    <property type="protein sequence ID" value="QHQ38871.1"/>
    <property type="molecule type" value="Genomic_DNA"/>
</dbReference>
<dbReference type="InterPro" id="IPR049734">
    <property type="entry name" value="NudC-like_C"/>
</dbReference>
<dbReference type="GO" id="GO:0046872">
    <property type="term" value="F:metal ion binding"/>
    <property type="evidence" value="ECO:0007669"/>
    <property type="project" value="UniProtKB-KW"/>
</dbReference>
<protein>
    <recommendedName>
        <fullName evidence="4">NAD(+) diphosphatase</fullName>
        <ecNumber evidence="4">3.6.1.22</ecNumber>
    </recommendedName>
</protein>
<evidence type="ECO:0000256" key="9">
    <source>
        <dbReference type="ARBA" id="ARBA00023679"/>
    </source>
</evidence>
<reference evidence="12 15" key="2">
    <citation type="submission" date="2020-08" db="EMBL/GenBank/DDBJ databases">
        <title>Genomic Encyclopedia of Type Strains, Phase IV (KMG-IV): sequencing the most valuable type-strain genomes for metagenomic binning, comparative biology and taxonomic classification.</title>
        <authorList>
            <person name="Goeker M."/>
        </authorList>
    </citation>
    <scope>NUCLEOTIDE SEQUENCE [LARGE SCALE GENOMIC DNA]</scope>
    <source>
        <strain evidence="12 15">DSM 11525</strain>
    </source>
</reference>
<dbReference type="Proteomes" id="UP000563601">
    <property type="component" value="Unassembled WGS sequence"/>
</dbReference>
<gene>
    <name evidence="13" type="primary">nudC</name>
    <name evidence="13" type="ORF">GTQ55_07660</name>
    <name evidence="12" type="ORF">HNQ53_000858</name>
</gene>
<dbReference type="OrthoDB" id="9791656at2"/>
<dbReference type="GO" id="GO:0006742">
    <property type="term" value="P:NADP+ catabolic process"/>
    <property type="evidence" value="ECO:0007669"/>
    <property type="project" value="TreeGrafter"/>
</dbReference>
<dbReference type="PANTHER" id="PTHR42904">
    <property type="entry name" value="NUDIX HYDROLASE, NUDC SUBFAMILY"/>
    <property type="match status" value="1"/>
</dbReference>
<dbReference type="Pfam" id="PF00293">
    <property type="entry name" value="NUDIX"/>
    <property type="match status" value="1"/>
</dbReference>
<dbReference type="PRINTS" id="PR00502">
    <property type="entry name" value="NUDIXFAMILY"/>
</dbReference>
<keyword evidence="8" id="KW-0520">NAD</keyword>
<dbReference type="PROSITE" id="PS00893">
    <property type="entry name" value="NUDIX_BOX"/>
    <property type="match status" value="1"/>
</dbReference>
<evidence type="ECO:0000256" key="7">
    <source>
        <dbReference type="ARBA" id="ARBA00022842"/>
    </source>
</evidence>
<evidence type="ECO:0000256" key="8">
    <source>
        <dbReference type="ARBA" id="ARBA00023027"/>
    </source>
</evidence>
<dbReference type="InterPro" id="IPR015797">
    <property type="entry name" value="NUDIX_hydrolase-like_dom_sf"/>
</dbReference>
<keyword evidence="7" id="KW-0460">Magnesium</keyword>
<dbReference type="SUPFAM" id="SSF55811">
    <property type="entry name" value="Nudix"/>
    <property type="match status" value="2"/>
</dbReference>
<dbReference type="EC" id="3.6.1.22" evidence="4"/>
<dbReference type="Pfam" id="PF09297">
    <property type="entry name" value="Zn_ribbon_NUD"/>
    <property type="match status" value="1"/>
</dbReference>
<sequence length="273" mass="29928">MTDFSPAGSVLPHPEFQWHIVVSGGEVLCSPRGPLHRSLPVQLPAGPSPSVTDMSASHYLGEWCGAACGVHHLPMRVDIPGCEWRGLRSLLGAVDEPLFFLVGRAMQVANWDLDHRFCGRCGIQTVYHSRDRARVCTHCSLAVYPRISPCVIMLVTRGDECLLARHTRHPHALYTALAGFIEPGESAEQALAREVREEVGLETGAVRYIGSQSWPFPGQLMIGYLAEVAGGALVPDQEEISEARWFNRSEIPQAIPPAETLSGQLIRTFIEMG</sequence>
<dbReference type="GO" id="GO:0035529">
    <property type="term" value="F:NADH pyrophosphatase activity"/>
    <property type="evidence" value="ECO:0007669"/>
    <property type="project" value="TreeGrafter"/>
</dbReference>
<dbReference type="AlphaFoldDB" id="A0A6P1TAS2"/>
<dbReference type="GO" id="GO:0019677">
    <property type="term" value="P:NAD+ catabolic process"/>
    <property type="evidence" value="ECO:0007669"/>
    <property type="project" value="TreeGrafter"/>
</dbReference>
<comment type="catalytic activity">
    <reaction evidence="9">
        <text>a 5'-end NAD(+)-phospho-ribonucleoside in mRNA + H2O = a 5'-end phospho-adenosine-phospho-ribonucleoside in mRNA + beta-nicotinamide D-ribonucleotide + 2 H(+)</text>
        <dbReference type="Rhea" id="RHEA:60876"/>
        <dbReference type="Rhea" id="RHEA-COMP:15698"/>
        <dbReference type="Rhea" id="RHEA-COMP:15719"/>
        <dbReference type="ChEBI" id="CHEBI:14649"/>
        <dbReference type="ChEBI" id="CHEBI:15377"/>
        <dbReference type="ChEBI" id="CHEBI:15378"/>
        <dbReference type="ChEBI" id="CHEBI:144029"/>
        <dbReference type="ChEBI" id="CHEBI:144051"/>
    </reaction>
    <physiologicalReaction direction="left-to-right" evidence="9">
        <dbReference type="Rhea" id="RHEA:60877"/>
    </physiologicalReaction>
</comment>
<keyword evidence="5" id="KW-0479">Metal-binding</keyword>
<comment type="similarity">
    <text evidence="3">Belongs to the Nudix hydrolase family. NudC subfamily.</text>
</comment>
<feature type="domain" description="Nudix hydrolase" evidence="11">
    <location>
        <begin position="145"/>
        <end position="268"/>
    </location>
</feature>
<dbReference type="InterPro" id="IPR000086">
    <property type="entry name" value="NUDIX_hydrolase_dom"/>
</dbReference>
<dbReference type="Pfam" id="PF09296">
    <property type="entry name" value="NUDIX-like"/>
    <property type="match status" value="1"/>
</dbReference>
<evidence type="ECO:0000256" key="5">
    <source>
        <dbReference type="ARBA" id="ARBA00022723"/>
    </source>
</evidence>
<evidence type="ECO:0000313" key="15">
    <source>
        <dbReference type="Proteomes" id="UP000563601"/>
    </source>
</evidence>
<name>A0A6P1TAS2_9GAMM</name>
<reference evidence="13 14" key="1">
    <citation type="submission" date="2020-01" db="EMBL/GenBank/DDBJ databases">
        <title>The possibility of degradation of plastic by Microbulbifer hydrolyticus IRE-31.</title>
        <authorList>
            <person name="Liu L."/>
        </authorList>
    </citation>
    <scope>NUCLEOTIDE SEQUENCE [LARGE SCALE GENOMIC DNA]</scope>
    <source>
        <strain evidence="13 14">IRE-31</strain>
    </source>
</reference>
<evidence type="ECO:0000256" key="3">
    <source>
        <dbReference type="ARBA" id="ARBA00009595"/>
    </source>
</evidence>
<dbReference type="PANTHER" id="PTHR42904:SF6">
    <property type="entry name" value="NAD-CAPPED RNA HYDROLASE NUDT12"/>
    <property type="match status" value="1"/>
</dbReference>
<dbReference type="InterPro" id="IPR050241">
    <property type="entry name" value="NAD-cap_RNA_hydrolase_NudC"/>
</dbReference>
<keyword evidence="14" id="KW-1185">Reference proteome</keyword>
<evidence type="ECO:0000256" key="6">
    <source>
        <dbReference type="ARBA" id="ARBA00022801"/>
    </source>
</evidence>
<evidence type="ECO:0000256" key="10">
    <source>
        <dbReference type="RuleBase" id="RU003476"/>
    </source>
</evidence>
<dbReference type="InterPro" id="IPR015376">
    <property type="entry name" value="Znr_NADH_PPase"/>
</dbReference>
<evidence type="ECO:0000256" key="4">
    <source>
        <dbReference type="ARBA" id="ARBA00012381"/>
    </source>
</evidence>
<dbReference type="InterPro" id="IPR020476">
    <property type="entry name" value="Nudix_hydrolase"/>
</dbReference>
<dbReference type="NCBIfam" id="NF001299">
    <property type="entry name" value="PRK00241.1"/>
    <property type="match status" value="1"/>
</dbReference>
<dbReference type="Proteomes" id="UP000464675">
    <property type="component" value="Chromosome"/>
</dbReference>
<keyword evidence="6 10" id="KW-0378">Hydrolase</keyword>
<accession>A0A6P1TAS2</accession>
<dbReference type="Gene3D" id="3.90.79.20">
    <property type="match status" value="1"/>
</dbReference>
<dbReference type="InterPro" id="IPR020084">
    <property type="entry name" value="NUDIX_hydrolase_CS"/>
</dbReference>
<comment type="cofactor">
    <cofactor evidence="2">
        <name>Zn(2+)</name>
        <dbReference type="ChEBI" id="CHEBI:29105"/>
    </cofactor>
</comment>
<evidence type="ECO:0000256" key="2">
    <source>
        <dbReference type="ARBA" id="ARBA00001947"/>
    </source>
</evidence>
<comment type="cofactor">
    <cofactor evidence="1">
        <name>Mg(2+)</name>
        <dbReference type="ChEBI" id="CHEBI:18420"/>
    </cofactor>
</comment>
<dbReference type="CDD" id="cd03429">
    <property type="entry name" value="NUDIX_NADH_pyrophosphatase_Nudt13"/>
    <property type="match status" value="1"/>
</dbReference>
<evidence type="ECO:0000259" key="11">
    <source>
        <dbReference type="PROSITE" id="PS51462"/>
    </source>
</evidence>
<dbReference type="EMBL" id="JACHHR010000001">
    <property type="protein sequence ID" value="MBB5210670.1"/>
    <property type="molecule type" value="Genomic_DNA"/>
</dbReference>